<sequence length="243" mass="28343">MGMQAPIQVFVISLQRSMDRREAVKKQLERFSIPWKFIDAVDGRLLAQMPPSYQAIKVKLLQGYELTPGEIGCFLSHIEAWKLCVENDYTTLVFEDDFQVTENIEQVIRDLIDISDQWSLVRLSGIYETKHEVLRHRQGYDLVRNLAEPCGTAAYMIQPDAAKILLKNAAYIYEPVDHYLEHYFKHGLRILAAKPYPIRLSHSKSTITDRFDRKPVKGLRKTMRSVLRWMDRSFSPSPWFPKP</sequence>
<evidence type="ECO:0000256" key="2">
    <source>
        <dbReference type="ARBA" id="ARBA00005222"/>
    </source>
</evidence>
<dbReference type="CDD" id="cd06532">
    <property type="entry name" value="Glyco_transf_25"/>
    <property type="match status" value="1"/>
</dbReference>
<dbReference type="GO" id="GO:0009103">
    <property type="term" value="P:lipopolysaccharide biosynthetic process"/>
    <property type="evidence" value="ECO:0007669"/>
    <property type="project" value="UniProtKB-KW"/>
</dbReference>
<dbReference type="KEGG" id="ptrp:DCO17_01285"/>
<organism evidence="5 6">
    <name type="scientific">Polynucleobacter tropicus</name>
    <dbReference type="NCBI Taxonomy" id="1743174"/>
    <lineage>
        <taxon>Bacteria</taxon>
        <taxon>Pseudomonadati</taxon>
        <taxon>Pseudomonadota</taxon>
        <taxon>Betaproteobacteria</taxon>
        <taxon>Burkholderiales</taxon>
        <taxon>Burkholderiaceae</taxon>
        <taxon>Polynucleobacter</taxon>
    </lineage>
</organism>
<keyword evidence="6" id="KW-1185">Reference proteome</keyword>
<evidence type="ECO:0000259" key="4">
    <source>
        <dbReference type="Pfam" id="PF01755"/>
    </source>
</evidence>
<dbReference type="InterPro" id="IPR002654">
    <property type="entry name" value="Glyco_trans_25"/>
</dbReference>
<gene>
    <name evidence="5" type="ORF">DCO17_01285</name>
</gene>
<protein>
    <recommendedName>
        <fullName evidence="4">Glycosyl transferase family 25 domain-containing protein</fullName>
    </recommendedName>
</protein>
<dbReference type="EMBL" id="CP028942">
    <property type="protein sequence ID" value="QKM63980.1"/>
    <property type="molecule type" value="Genomic_DNA"/>
</dbReference>
<keyword evidence="3" id="KW-0448">Lipopolysaccharide biosynthesis</keyword>
<reference evidence="5 6" key="1">
    <citation type="submission" date="2018-04" db="EMBL/GenBank/DDBJ databases">
        <title>Polynucleobacter sp. UH21B genome.</title>
        <authorList>
            <person name="Hahn M.W."/>
        </authorList>
    </citation>
    <scope>NUCLEOTIDE SEQUENCE [LARGE SCALE GENOMIC DNA]</scope>
    <source>
        <strain evidence="5 6">MWH-UH21B</strain>
    </source>
</reference>
<evidence type="ECO:0000256" key="3">
    <source>
        <dbReference type="ARBA" id="ARBA00022985"/>
    </source>
</evidence>
<dbReference type="RefSeq" id="WP_173955022.1">
    <property type="nucleotide sequence ID" value="NZ_CP028942.1"/>
</dbReference>
<evidence type="ECO:0000313" key="5">
    <source>
        <dbReference type="EMBL" id="QKM63980.1"/>
    </source>
</evidence>
<comment type="pathway">
    <text evidence="1">Bacterial outer membrane biogenesis; lipooligosaccharide biosynthesis.</text>
</comment>
<evidence type="ECO:0000313" key="6">
    <source>
        <dbReference type="Proteomes" id="UP000503312"/>
    </source>
</evidence>
<comment type="pathway">
    <text evidence="2">Glycan metabolism; lacto-N-neotetraose biosynthesis.</text>
</comment>
<dbReference type="UniPathway" id="UPA00820"/>
<proteinExistence type="predicted"/>
<dbReference type="UniPathway" id="UPA00501"/>
<accession>A0A6M9PME1</accession>
<feature type="domain" description="Glycosyl transferase family 25" evidence="4">
    <location>
        <begin position="8"/>
        <end position="179"/>
    </location>
</feature>
<evidence type="ECO:0000256" key="1">
    <source>
        <dbReference type="ARBA" id="ARBA00005068"/>
    </source>
</evidence>
<name>A0A6M9PME1_9BURK</name>
<dbReference type="AlphaFoldDB" id="A0A6M9PME1"/>
<dbReference type="Pfam" id="PF01755">
    <property type="entry name" value="Glyco_transf_25"/>
    <property type="match status" value="1"/>
</dbReference>
<dbReference type="Proteomes" id="UP000503312">
    <property type="component" value="Chromosome"/>
</dbReference>